<evidence type="ECO:0000256" key="3">
    <source>
        <dbReference type="ARBA" id="ARBA00022581"/>
    </source>
</evidence>
<keyword evidence="2" id="KW-1048">Host nucleus</keyword>
<organismHost>
    <name type="scientific">Lithobates pipiens</name>
    <name type="common">Northern leopard frog</name>
    <name type="synonym">Rana pipiens</name>
    <dbReference type="NCBI Taxonomy" id="8404"/>
</organismHost>
<organism evidence="11 12">
    <name type="scientific">Frog adenovirus 1 (strain ATCC VR-896)</name>
    <name type="common">FrAdV-1</name>
    <dbReference type="NCBI Taxonomy" id="114102"/>
    <lineage>
        <taxon>Viruses</taxon>
        <taxon>Varidnaviria</taxon>
        <taxon>Bamfordvirae</taxon>
        <taxon>Preplasmiviricota</taxon>
        <taxon>Polisuviricotina</taxon>
        <taxon>Pharingeaviricetes</taxon>
        <taxon>Rowavirales</taxon>
        <taxon>Adenoviridae</taxon>
        <taxon>Siadenovirus</taxon>
        <taxon>Siadenovirus ranae</taxon>
        <taxon>Frog adenovirus</taxon>
    </lineage>
</organism>
<dbReference type="GO" id="GO:0019062">
    <property type="term" value="P:virion attachment to host cell"/>
    <property type="evidence" value="ECO:0007669"/>
    <property type="project" value="UniProtKB-KW"/>
</dbReference>
<dbReference type="Gene3D" id="2.60.120.550">
    <property type="entry name" value="Penton protein, domain 1"/>
    <property type="match status" value="1"/>
</dbReference>
<evidence type="ECO:0000313" key="11">
    <source>
        <dbReference type="EMBL" id="AAF86928.1"/>
    </source>
</evidence>
<keyword evidence="12" id="KW-1185">Reference proteome</keyword>
<dbReference type="Proteomes" id="UP000009247">
    <property type="component" value="Segment"/>
</dbReference>
<dbReference type="GO" id="GO:0039623">
    <property type="term" value="C:T=25 icosahedral viral capsid"/>
    <property type="evidence" value="ECO:0007669"/>
    <property type="project" value="UniProtKB-KW"/>
</dbReference>
<evidence type="ECO:0000313" key="12">
    <source>
        <dbReference type="Proteomes" id="UP000009247"/>
    </source>
</evidence>
<evidence type="ECO:0000256" key="1">
    <source>
        <dbReference type="ARBA" id="ARBA00022561"/>
    </source>
</evidence>
<dbReference type="GeneID" id="1732698"/>
<keyword evidence="6" id="KW-0946">Virion</keyword>
<evidence type="ECO:0000256" key="6">
    <source>
        <dbReference type="ARBA" id="ARBA00022844"/>
    </source>
</evidence>
<evidence type="ECO:0000256" key="7">
    <source>
        <dbReference type="ARBA" id="ARBA00022890"/>
    </source>
</evidence>
<evidence type="ECO:0000256" key="10">
    <source>
        <dbReference type="ARBA" id="ARBA00023296"/>
    </source>
</evidence>
<keyword evidence="3" id="KW-0945">Host-virus interaction</keyword>
<keyword evidence="8" id="KW-0426">Late protein</keyword>
<dbReference type="GO" id="GO:0075509">
    <property type="term" value="P:endocytosis involved in viral entry into host cell"/>
    <property type="evidence" value="ECO:0007669"/>
    <property type="project" value="UniProtKB-KW"/>
</dbReference>
<dbReference type="EMBL" id="AF224336">
    <property type="protein sequence ID" value="AAF86928.1"/>
    <property type="molecule type" value="Genomic_DNA"/>
</dbReference>
<evidence type="ECO:0000256" key="8">
    <source>
        <dbReference type="ARBA" id="ARBA00022921"/>
    </source>
</evidence>
<dbReference type="Gene3D" id="3.90.1620.10">
    <property type="entry name" value="adenovirus 2 penton base, domain 2"/>
    <property type="match status" value="1"/>
</dbReference>
<keyword evidence="4" id="KW-1162">Viral penetration into host cytoplasm</keyword>
<evidence type="ECO:0000256" key="2">
    <source>
        <dbReference type="ARBA" id="ARBA00022562"/>
    </source>
</evidence>
<evidence type="ECO:0000256" key="4">
    <source>
        <dbReference type="ARBA" id="ARBA00022595"/>
    </source>
</evidence>
<accession>Q9IIH9</accession>
<evidence type="ECO:0000256" key="9">
    <source>
        <dbReference type="ARBA" id="ARBA00023275"/>
    </source>
</evidence>
<keyword evidence="1" id="KW-0167">Capsid protein</keyword>
<protein>
    <submittedName>
        <fullName evidence="11">III</fullName>
    </submittedName>
</protein>
<dbReference type="InterPro" id="IPR002605">
    <property type="entry name" value="Adeno_Penton_B"/>
</dbReference>
<evidence type="ECO:0000256" key="5">
    <source>
        <dbReference type="ARBA" id="ARBA00022804"/>
    </source>
</evidence>
<dbReference type="Pfam" id="PF01686">
    <property type="entry name" value="Adeno_Penton_B"/>
    <property type="match status" value="1"/>
</dbReference>
<dbReference type="RefSeq" id="NP_062439.1">
    <property type="nucleotide sequence ID" value="NC_002501.1"/>
</dbReference>
<keyword evidence="7" id="KW-1164">Virus endocytosis by host</keyword>
<name>Q9IIH9_ADEF1</name>
<reference evidence="11 12" key="1">
    <citation type="journal article" date="2000" name="J. Gen. Virol.">
        <title>DNA sequence of frog adenovirus.</title>
        <authorList>
            <person name="Davison A.J."/>
            <person name="Wright K.M."/>
            <person name="Harrach B."/>
        </authorList>
    </citation>
    <scope>NUCLEOTIDE SEQUENCE [LARGE SCALE GENOMIC DNA]</scope>
    <source>
        <strain evidence="12">ATCC VR-896</strain>
    </source>
</reference>
<sequence length="445" mass="50030">MQTPARVFAPTEGRNSIVYGNLPPVQDTTKIFFIDNKAADIDAYNQQKDHSNYFTNIIQTQNLNAEDSSVRQIIMDERSRWGGDLHTITKTCAVNCCDFFQSNSCKVKLMVDKNKELYEWFDLVIPEGNYVLNEVIDLLNESIVQIYLANGRQNGVLESDIGVKFDSRYMFLGRDPVTSLVTPGAYVYKGYHADIFLLPNCAVDFSKSRLSNILGIRKRDSYTDGFILTYEDLQSGNIPALLDIKKFQQNGEISPVLQDSSNRSYHVTGEPGNYETLYRSFLCAYLNNQSTAFKNYLLVNSDISAGIGQLYWSLPDIFKPPVTFKMEQKVEMSPVVGTQLFPLIGKSVYSGASVYNQMIESATNSVHVFNRFPDNQILMQAPCMNTHLVSENVPLSTNQGTLPIHTVIPGVQRVILTDDQRRPCPYVVKSIATVQPKVISPATLQ</sequence>
<keyword evidence="10" id="KW-1160">Virus entry into host cell</keyword>
<keyword evidence="5" id="KW-1161">Viral attachment to host cell</keyword>
<dbReference type="OrthoDB" id="1939at10239"/>
<proteinExistence type="predicted"/>
<dbReference type="KEGG" id="vg:1732698"/>
<keyword evidence="9" id="KW-1148">T=25 icosahedral capsid protein</keyword>